<dbReference type="Pfam" id="PF13469">
    <property type="entry name" value="Sulfotransfer_3"/>
    <property type="match status" value="1"/>
</dbReference>
<evidence type="ECO:0000313" key="4">
    <source>
        <dbReference type="Proteomes" id="UP001501138"/>
    </source>
</evidence>
<dbReference type="InterPro" id="IPR027417">
    <property type="entry name" value="P-loop_NTPase"/>
</dbReference>
<sequence>MQPPFFVIGAPRSGTSYLVQVLDRHPEILLTNETRVMTFMHRALTRHSKDRMALMAERQLFLETFRSHVPGIVRDFYRRLGATDEMRWGDKFPHYADAKTDPGLLDDVARLFPRCQFVHITRDGRDVVTSLVDKGWVDLEEACDVWTRHVEASRAIGRKVGPRRYHELRYEDLVADGVAATHRLLEFLGLDPAPEVDDFLREQDEERTPFSGATTPPGAIGRPGWAERLSPDQLTTVETHLAPALAALGYDSPSTV</sequence>
<proteinExistence type="predicted"/>
<dbReference type="Gene3D" id="3.40.50.300">
    <property type="entry name" value="P-loop containing nucleotide triphosphate hydrolases"/>
    <property type="match status" value="1"/>
</dbReference>
<keyword evidence="4" id="KW-1185">Reference proteome</keyword>
<dbReference type="Proteomes" id="UP001501138">
    <property type="component" value="Unassembled WGS sequence"/>
</dbReference>
<dbReference type="EMBL" id="BAAAPM010000005">
    <property type="protein sequence ID" value="GAA1731193.1"/>
    <property type="molecule type" value="Genomic_DNA"/>
</dbReference>
<accession>A0ABP4VQB2</accession>
<organism evidence="3 4">
    <name type="scientific">Isoptericola hypogeus</name>
    <dbReference type="NCBI Taxonomy" id="300179"/>
    <lineage>
        <taxon>Bacteria</taxon>
        <taxon>Bacillati</taxon>
        <taxon>Actinomycetota</taxon>
        <taxon>Actinomycetes</taxon>
        <taxon>Micrococcales</taxon>
        <taxon>Promicromonosporaceae</taxon>
        <taxon>Isoptericola</taxon>
    </lineage>
</organism>
<protein>
    <submittedName>
        <fullName evidence="3">Sulfotransferase</fullName>
    </submittedName>
</protein>
<comment type="caution">
    <text evidence="3">The sequence shown here is derived from an EMBL/GenBank/DDBJ whole genome shotgun (WGS) entry which is preliminary data.</text>
</comment>
<feature type="region of interest" description="Disordered" evidence="2">
    <location>
        <begin position="204"/>
        <end position="225"/>
    </location>
</feature>
<dbReference type="PANTHER" id="PTHR12788:SF10">
    <property type="entry name" value="PROTEIN-TYROSINE SULFOTRANSFERASE"/>
    <property type="match status" value="1"/>
</dbReference>
<evidence type="ECO:0000313" key="3">
    <source>
        <dbReference type="EMBL" id="GAA1731193.1"/>
    </source>
</evidence>
<evidence type="ECO:0000256" key="2">
    <source>
        <dbReference type="SAM" id="MobiDB-lite"/>
    </source>
</evidence>
<evidence type="ECO:0000256" key="1">
    <source>
        <dbReference type="ARBA" id="ARBA00022679"/>
    </source>
</evidence>
<dbReference type="PANTHER" id="PTHR12788">
    <property type="entry name" value="PROTEIN-TYROSINE SULFOTRANSFERASE 2"/>
    <property type="match status" value="1"/>
</dbReference>
<keyword evidence="1" id="KW-0808">Transferase</keyword>
<name>A0ABP4VQB2_9MICO</name>
<gene>
    <name evidence="3" type="ORF">GCM10009809_28380</name>
</gene>
<dbReference type="RefSeq" id="WP_344249100.1">
    <property type="nucleotide sequence ID" value="NZ_BAAAPM010000005.1"/>
</dbReference>
<reference evidence="4" key="1">
    <citation type="journal article" date="2019" name="Int. J. Syst. Evol. Microbiol.">
        <title>The Global Catalogue of Microorganisms (GCM) 10K type strain sequencing project: providing services to taxonomists for standard genome sequencing and annotation.</title>
        <authorList>
            <consortium name="The Broad Institute Genomics Platform"/>
            <consortium name="The Broad Institute Genome Sequencing Center for Infectious Disease"/>
            <person name="Wu L."/>
            <person name="Ma J."/>
        </authorList>
    </citation>
    <scope>NUCLEOTIDE SEQUENCE [LARGE SCALE GENOMIC DNA]</scope>
    <source>
        <strain evidence="4">JCM 15589</strain>
    </source>
</reference>
<dbReference type="InterPro" id="IPR026634">
    <property type="entry name" value="TPST-like"/>
</dbReference>
<dbReference type="SUPFAM" id="SSF52540">
    <property type="entry name" value="P-loop containing nucleoside triphosphate hydrolases"/>
    <property type="match status" value="1"/>
</dbReference>